<evidence type="ECO:0000256" key="1">
    <source>
        <dbReference type="SAM" id="MobiDB-lite"/>
    </source>
</evidence>
<feature type="region of interest" description="Disordered" evidence="1">
    <location>
        <begin position="1"/>
        <end position="21"/>
    </location>
</feature>
<evidence type="ECO:0000313" key="4">
    <source>
        <dbReference type="Proteomes" id="UP000807769"/>
    </source>
</evidence>
<evidence type="ECO:0000259" key="2">
    <source>
        <dbReference type="Pfam" id="PF12770"/>
    </source>
</evidence>
<keyword evidence="4" id="KW-1185">Reference proteome</keyword>
<dbReference type="InterPro" id="IPR024983">
    <property type="entry name" value="CHAT_dom"/>
</dbReference>
<comment type="caution">
    <text evidence="3">The sequence shown here is derived from an EMBL/GenBank/DDBJ whole genome shotgun (WGS) entry which is preliminary data.</text>
</comment>
<organism evidence="3 4">
    <name type="scientific">Suillus subaureus</name>
    <dbReference type="NCBI Taxonomy" id="48587"/>
    <lineage>
        <taxon>Eukaryota</taxon>
        <taxon>Fungi</taxon>
        <taxon>Dikarya</taxon>
        <taxon>Basidiomycota</taxon>
        <taxon>Agaricomycotina</taxon>
        <taxon>Agaricomycetes</taxon>
        <taxon>Agaricomycetidae</taxon>
        <taxon>Boletales</taxon>
        <taxon>Suillineae</taxon>
        <taxon>Suillaceae</taxon>
        <taxon>Suillus</taxon>
    </lineage>
</organism>
<name>A0A9P7JAL7_9AGAM</name>
<dbReference type="AlphaFoldDB" id="A0A9P7JAL7"/>
<dbReference type="EMBL" id="JABBWG010000029">
    <property type="protein sequence ID" value="KAG1811384.1"/>
    <property type="molecule type" value="Genomic_DNA"/>
</dbReference>
<accession>A0A9P7JAL7</accession>
<feature type="non-terminal residue" evidence="3">
    <location>
        <position position="82"/>
    </location>
</feature>
<dbReference type="GeneID" id="64623483"/>
<dbReference type="Proteomes" id="UP000807769">
    <property type="component" value="Unassembled WGS sequence"/>
</dbReference>
<reference evidence="3" key="1">
    <citation type="journal article" date="2020" name="New Phytol.">
        <title>Comparative genomics reveals dynamic genome evolution in host specialist ectomycorrhizal fungi.</title>
        <authorList>
            <person name="Lofgren L.A."/>
            <person name="Nguyen N.H."/>
            <person name="Vilgalys R."/>
            <person name="Ruytinx J."/>
            <person name="Liao H.L."/>
            <person name="Branco S."/>
            <person name="Kuo A."/>
            <person name="LaButti K."/>
            <person name="Lipzen A."/>
            <person name="Andreopoulos W."/>
            <person name="Pangilinan J."/>
            <person name="Riley R."/>
            <person name="Hundley H."/>
            <person name="Na H."/>
            <person name="Barry K."/>
            <person name="Grigoriev I.V."/>
            <person name="Stajich J.E."/>
            <person name="Kennedy P.G."/>
        </authorList>
    </citation>
    <scope>NUCLEOTIDE SEQUENCE</scope>
    <source>
        <strain evidence="3">MN1</strain>
    </source>
</reference>
<dbReference type="Pfam" id="PF12770">
    <property type="entry name" value="CHAT"/>
    <property type="match status" value="1"/>
</dbReference>
<dbReference type="RefSeq" id="XP_041189983.1">
    <property type="nucleotide sequence ID" value="XM_041329466.1"/>
</dbReference>
<feature type="non-terminal residue" evidence="3">
    <location>
        <position position="1"/>
    </location>
</feature>
<sequence>VHLACHGKQDQTPPYNSHFAMRDEPLTPPDITEKDIPHAEFAFFSACHTTVGDEETPDEVIHLAAGLQFSGFKSVVGTLWEV</sequence>
<proteinExistence type="predicted"/>
<dbReference type="OrthoDB" id="9991317at2759"/>
<evidence type="ECO:0000313" key="3">
    <source>
        <dbReference type="EMBL" id="KAG1811384.1"/>
    </source>
</evidence>
<gene>
    <name evidence="3" type="ORF">BJ212DRAFT_1227619</name>
</gene>
<protein>
    <submittedName>
        <fullName evidence="3">CHAT domain-containing protein</fullName>
    </submittedName>
</protein>
<feature type="domain" description="CHAT" evidence="2">
    <location>
        <begin position="1"/>
        <end position="82"/>
    </location>
</feature>